<gene>
    <name evidence="2" type="ORF">SAMN06265380_10888</name>
</gene>
<evidence type="ECO:0008006" key="4">
    <source>
        <dbReference type="Google" id="ProtNLM"/>
    </source>
</evidence>
<reference evidence="2 3" key="1">
    <citation type="submission" date="2017-05" db="EMBL/GenBank/DDBJ databases">
        <authorList>
            <person name="Varghese N."/>
            <person name="Submissions S."/>
        </authorList>
    </citation>
    <scope>NUCLEOTIDE SEQUENCE [LARGE SCALE GENOMIC DNA]</scope>
    <source>
        <strain evidence="2 3">DSM 28009</strain>
    </source>
</reference>
<dbReference type="OrthoDB" id="7853387at2"/>
<dbReference type="RefSeq" id="WP_142638103.1">
    <property type="nucleotide sequence ID" value="NZ_FXTE01000008.1"/>
</dbReference>
<organism evidence="2 3">
    <name type="scientific">Ruegeria faecimaris</name>
    <dbReference type="NCBI Taxonomy" id="686389"/>
    <lineage>
        <taxon>Bacteria</taxon>
        <taxon>Pseudomonadati</taxon>
        <taxon>Pseudomonadota</taxon>
        <taxon>Alphaproteobacteria</taxon>
        <taxon>Rhodobacterales</taxon>
        <taxon>Roseobacteraceae</taxon>
        <taxon>Ruegeria</taxon>
    </lineage>
</organism>
<dbReference type="EMBL" id="FXTE01000008">
    <property type="protein sequence ID" value="SMO77045.1"/>
    <property type="molecule type" value="Genomic_DNA"/>
</dbReference>
<feature type="signal peptide" evidence="1">
    <location>
        <begin position="1"/>
        <end position="19"/>
    </location>
</feature>
<name>A0A521DZK2_9RHOB</name>
<evidence type="ECO:0000313" key="2">
    <source>
        <dbReference type="EMBL" id="SMO77045.1"/>
    </source>
</evidence>
<keyword evidence="3" id="KW-1185">Reference proteome</keyword>
<evidence type="ECO:0000256" key="1">
    <source>
        <dbReference type="SAM" id="SignalP"/>
    </source>
</evidence>
<keyword evidence="1" id="KW-0732">Signal</keyword>
<dbReference type="Proteomes" id="UP000319555">
    <property type="component" value="Unassembled WGS sequence"/>
</dbReference>
<feature type="chain" id="PRO_5021854576" description="HEAT repeat-containing protein" evidence="1">
    <location>
        <begin position="20"/>
        <end position="337"/>
    </location>
</feature>
<proteinExistence type="predicted"/>
<protein>
    <recommendedName>
        <fullName evidence="4">HEAT repeat-containing protein</fullName>
    </recommendedName>
</protein>
<dbReference type="AlphaFoldDB" id="A0A521DZK2"/>
<evidence type="ECO:0000313" key="3">
    <source>
        <dbReference type="Proteomes" id="UP000319555"/>
    </source>
</evidence>
<accession>A0A521DZK2</accession>
<sequence>MVSIKTFFFSIAVCLSPIAALSDSGSLQGEDVPEFNEAVQAWLDGDDLVALQNLAGQAQQGNTAAQILLASIASGSKYHSHVTTDMERKERIALLRKPGGLSGKSWLTEAQNSEALALALLQASKIGEKAPAIATLIELGEPQTAIIAAQSMLLNGEAEELVSVLQGLDDKLPEEADVLLAWALFQASQGSDSPYAGSASVPRTLTGNEHFRLSEFAWGHLSPRALVEDGEAREAAIKHSGNIRAWTPVRNFCEDQCPDSISECTATGGSYLTTPLSPRSPLESVISNEVYWASKRVTGDLARSTWEIIVEADSDAKVPDACFKRSMKELQLVEGHG</sequence>